<dbReference type="Proteomes" id="UP000683000">
    <property type="component" value="Unassembled WGS sequence"/>
</dbReference>
<feature type="region of interest" description="Disordered" evidence="1">
    <location>
        <begin position="1"/>
        <end position="44"/>
    </location>
</feature>
<protein>
    <submittedName>
        <fullName evidence="2">Uncharacterized protein</fullName>
    </submittedName>
</protein>
<sequence>MTQKKCSSDEDTDEPEVPQQPAQPPRQRTRRNNMDEPKMPDITLDPINQTLRSRSTTSTTEDIHHYFSRGQGQDMVCKPCMEEYNKDPTTWDVKYGKPGHGSHCQCNFYYSLKTATGPLRKHLEIWHILDYVIQACTQSWVPQISIISNAINQGYSLESLETFLQEGIDIKALPPLLAVDANANAVDLTGQGTIPRYVAMLQDILKY</sequence>
<name>A0A8I3AAC9_9AGAM</name>
<evidence type="ECO:0000256" key="1">
    <source>
        <dbReference type="SAM" id="MobiDB-lite"/>
    </source>
</evidence>
<keyword evidence="3" id="KW-1185">Reference proteome</keyword>
<gene>
    <name evidence="2" type="ORF">JVT61DRAFT_14656</name>
</gene>
<evidence type="ECO:0000313" key="3">
    <source>
        <dbReference type="Proteomes" id="UP000683000"/>
    </source>
</evidence>
<comment type="caution">
    <text evidence="2">The sequence shown here is derived from an EMBL/GenBank/DDBJ whole genome shotgun (WGS) entry which is preliminary data.</text>
</comment>
<evidence type="ECO:0000313" key="2">
    <source>
        <dbReference type="EMBL" id="KAG6377873.1"/>
    </source>
</evidence>
<accession>A0A8I3AAC9</accession>
<organism evidence="2 3">
    <name type="scientific">Boletus reticuloceps</name>
    <dbReference type="NCBI Taxonomy" id="495285"/>
    <lineage>
        <taxon>Eukaryota</taxon>
        <taxon>Fungi</taxon>
        <taxon>Dikarya</taxon>
        <taxon>Basidiomycota</taxon>
        <taxon>Agaricomycotina</taxon>
        <taxon>Agaricomycetes</taxon>
        <taxon>Agaricomycetidae</taxon>
        <taxon>Boletales</taxon>
        <taxon>Boletineae</taxon>
        <taxon>Boletaceae</taxon>
        <taxon>Boletoideae</taxon>
        <taxon>Boletus</taxon>
    </lineage>
</organism>
<dbReference type="AlphaFoldDB" id="A0A8I3AAC9"/>
<reference evidence="2" key="1">
    <citation type="submission" date="2021-03" db="EMBL/GenBank/DDBJ databases">
        <title>Evolutionary innovations through gain and loss of genes in the ectomycorrhizal Boletales.</title>
        <authorList>
            <person name="Wu G."/>
            <person name="Miyauchi S."/>
            <person name="Morin E."/>
            <person name="Yang Z.-L."/>
            <person name="Xu J."/>
            <person name="Martin F.M."/>
        </authorList>
    </citation>
    <scope>NUCLEOTIDE SEQUENCE</scope>
    <source>
        <strain evidence="2">BR01</strain>
    </source>
</reference>
<dbReference type="EMBL" id="JAGFBS010000008">
    <property type="protein sequence ID" value="KAG6377873.1"/>
    <property type="molecule type" value="Genomic_DNA"/>
</dbReference>
<proteinExistence type="predicted"/>